<keyword evidence="3 6" id="KW-0378">Hydrolase</keyword>
<name>A0ABW4Z9Y2_9BACT</name>
<protein>
    <submittedName>
        <fullName evidence="9">M48 family metallopeptidase</fullName>
    </submittedName>
</protein>
<comment type="similarity">
    <text evidence="6">Belongs to the peptidase M48 family.</text>
</comment>
<dbReference type="RefSeq" id="WP_377177832.1">
    <property type="nucleotide sequence ID" value="NZ_JBHUJB010000031.1"/>
</dbReference>
<organism evidence="9 10">
    <name type="scientific">Rubritalea tangerina</name>
    <dbReference type="NCBI Taxonomy" id="430798"/>
    <lineage>
        <taxon>Bacteria</taxon>
        <taxon>Pseudomonadati</taxon>
        <taxon>Verrucomicrobiota</taxon>
        <taxon>Verrucomicrobiia</taxon>
        <taxon>Verrucomicrobiales</taxon>
        <taxon>Rubritaleaceae</taxon>
        <taxon>Rubritalea</taxon>
    </lineage>
</organism>
<evidence type="ECO:0000256" key="2">
    <source>
        <dbReference type="ARBA" id="ARBA00022723"/>
    </source>
</evidence>
<feature type="signal peptide" evidence="7">
    <location>
        <begin position="1"/>
        <end position="20"/>
    </location>
</feature>
<gene>
    <name evidence="9" type="ORF">ACFSW8_07285</name>
</gene>
<comment type="caution">
    <text evidence="9">The sequence shown here is derived from an EMBL/GenBank/DDBJ whole genome shotgun (WGS) entry which is preliminary data.</text>
</comment>
<evidence type="ECO:0000256" key="6">
    <source>
        <dbReference type="RuleBase" id="RU003983"/>
    </source>
</evidence>
<evidence type="ECO:0000256" key="7">
    <source>
        <dbReference type="SAM" id="SignalP"/>
    </source>
</evidence>
<keyword evidence="7" id="KW-0732">Signal</keyword>
<keyword evidence="10" id="KW-1185">Reference proteome</keyword>
<dbReference type="Pfam" id="PF01435">
    <property type="entry name" value="Peptidase_M48"/>
    <property type="match status" value="1"/>
</dbReference>
<evidence type="ECO:0000256" key="1">
    <source>
        <dbReference type="ARBA" id="ARBA00022670"/>
    </source>
</evidence>
<keyword evidence="2" id="KW-0479">Metal-binding</keyword>
<keyword evidence="1 6" id="KW-0645">Protease</keyword>
<dbReference type="PANTHER" id="PTHR22726">
    <property type="entry name" value="METALLOENDOPEPTIDASE OMA1"/>
    <property type="match status" value="1"/>
</dbReference>
<dbReference type="Proteomes" id="UP001597389">
    <property type="component" value="Unassembled WGS sequence"/>
</dbReference>
<dbReference type="EMBL" id="JBHUJB010000031">
    <property type="protein sequence ID" value="MFD2158694.1"/>
    <property type="molecule type" value="Genomic_DNA"/>
</dbReference>
<evidence type="ECO:0000256" key="5">
    <source>
        <dbReference type="ARBA" id="ARBA00023049"/>
    </source>
</evidence>
<dbReference type="PANTHER" id="PTHR22726:SF24">
    <property type="entry name" value="M48 FAMILY METALLOPEPTIDASE"/>
    <property type="match status" value="1"/>
</dbReference>
<evidence type="ECO:0000313" key="9">
    <source>
        <dbReference type="EMBL" id="MFD2158694.1"/>
    </source>
</evidence>
<proteinExistence type="inferred from homology"/>
<evidence type="ECO:0000256" key="3">
    <source>
        <dbReference type="ARBA" id="ARBA00022801"/>
    </source>
</evidence>
<evidence type="ECO:0000313" key="10">
    <source>
        <dbReference type="Proteomes" id="UP001597389"/>
    </source>
</evidence>
<reference evidence="10" key="1">
    <citation type="journal article" date="2019" name="Int. J. Syst. Evol. Microbiol.">
        <title>The Global Catalogue of Microorganisms (GCM) 10K type strain sequencing project: providing services to taxonomists for standard genome sequencing and annotation.</title>
        <authorList>
            <consortium name="The Broad Institute Genomics Platform"/>
            <consortium name="The Broad Institute Genome Sequencing Center for Infectious Disease"/>
            <person name="Wu L."/>
            <person name="Ma J."/>
        </authorList>
    </citation>
    <scope>NUCLEOTIDE SEQUENCE [LARGE SCALE GENOMIC DNA]</scope>
    <source>
        <strain evidence="10">CCUG 57942</strain>
    </source>
</reference>
<dbReference type="PROSITE" id="PS51257">
    <property type="entry name" value="PROKAR_LIPOPROTEIN"/>
    <property type="match status" value="1"/>
</dbReference>
<dbReference type="InterPro" id="IPR051156">
    <property type="entry name" value="Mito/Outer_Membr_Metalloprot"/>
</dbReference>
<feature type="chain" id="PRO_5046440631" evidence="7">
    <location>
        <begin position="21"/>
        <end position="262"/>
    </location>
</feature>
<comment type="cofactor">
    <cofactor evidence="6">
        <name>Zn(2+)</name>
        <dbReference type="ChEBI" id="CHEBI:29105"/>
    </cofactor>
    <text evidence="6">Binds 1 zinc ion per subunit.</text>
</comment>
<keyword evidence="4 6" id="KW-0862">Zinc</keyword>
<accession>A0ABW4Z9Y2</accession>
<sequence length="262" mass="28602">MKRFYTPILGALTLSFYACMAPPAVDQSGNVRVTQTSASLQARGAEEFALIKKKKKVSTNATYNAQLRRVAARLKPVINLPNARWEFVVFDDPTPNAFALPGGKVGVHTGMFKITQTDAGLATVVGHEIAHVTSNHVGKQQMQRLGLVLGAIALDQVARHNGASGGERAAIAGAYGTAATVGVALPHSRSHELEADRVGTIYMAKAGYDPREAVKMWKRFSAYNAKQGRNTPEFLRTHPLDSTRIRALENFMPVAMREYNRR</sequence>
<dbReference type="CDD" id="cd07331">
    <property type="entry name" value="M48C_Oma1_like"/>
    <property type="match status" value="1"/>
</dbReference>
<keyword evidence="5 6" id="KW-0482">Metalloprotease</keyword>
<evidence type="ECO:0000256" key="4">
    <source>
        <dbReference type="ARBA" id="ARBA00022833"/>
    </source>
</evidence>
<feature type="domain" description="Peptidase M48" evidence="8">
    <location>
        <begin position="64"/>
        <end position="250"/>
    </location>
</feature>
<dbReference type="Gene3D" id="3.30.2010.10">
    <property type="entry name" value="Metalloproteases ('zincins'), catalytic domain"/>
    <property type="match status" value="1"/>
</dbReference>
<evidence type="ECO:0000259" key="8">
    <source>
        <dbReference type="Pfam" id="PF01435"/>
    </source>
</evidence>
<dbReference type="InterPro" id="IPR001915">
    <property type="entry name" value="Peptidase_M48"/>
</dbReference>